<feature type="signal peptide" evidence="1">
    <location>
        <begin position="1"/>
        <end position="22"/>
    </location>
</feature>
<sequence>MGLVGKAVHVSFDLLLISAVLAGIKRSTGLTFKTNQVESKETRSYVEKYLDLGEWVLDISAAFMKNSGYFEQR</sequence>
<dbReference type="STRING" id="1173061.A0A0J9XEU7"/>
<evidence type="ECO:0000313" key="3">
    <source>
        <dbReference type="Proteomes" id="UP000242525"/>
    </source>
</evidence>
<keyword evidence="1" id="KW-0732">Signal</keyword>
<dbReference type="Proteomes" id="UP000242525">
    <property type="component" value="Unassembled WGS sequence"/>
</dbReference>
<dbReference type="EMBL" id="CCBN010000013">
    <property type="protein sequence ID" value="CDO56059.1"/>
    <property type="molecule type" value="Genomic_DNA"/>
</dbReference>
<proteinExistence type="predicted"/>
<evidence type="ECO:0000256" key="1">
    <source>
        <dbReference type="SAM" id="SignalP"/>
    </source>
</evidence>
<comment type="caution">
    <text evidence="2">The sequence shown here is derived from an EMBL/GenBank/DDBJ whole genome shotgun (WGS) entry which is preliminary data.</text>
</comment>
<dbReference type="InterPro" id="IPR013726">
    <property type="entry name" value="Mitofissin"/>
</dbReference>
<name>A0A0J9XEU7_GEOCN</name>
<dbReference type="Pfam" id="PF08520">
    <property type="entry name" value="Mitofissin"/>
    <property type="match status" value="1"/>
</dbReference>
<dbReference type="OrthoDB" id="16824at2759"/>
<feature type="chain" id="PRO_5005325782" description="DUF1748-domain-containing protein" evidence="1">
    <location>
        <begin position="23"/>
        <end position="73"/>
    </location>
</feature>
<organism evidence="2 3">
    <name type="scientific">Geotrichum candidum</name>
    <name type="common">Oospora lactis</name>
    <name type="synonym">Dipodascus geotrichum</name>
    <dbReference type="NCBI Taxonomy" id="1173061"/>
    <lineage>
        <taxon>Eukaryota</taxon>
        <taxon>Fungi</taxon>
        <taxon>Dikarya</taxon>
        <taxon>Ascomycota</taxon>
        <taxon>Saccharomycotina</taxon>
        <taxon>Dipodascomycetes</taxon>
        <taxon>Dipodascales</taxon>
        <taxon>Dipodascaceae</taxon>
        <taxon>Geotrichum</taxon>
    </lineage>
</organism>
<dbReference type="PANTHER" id="PTHR28075">
    <property type="entry name" value="CHROMOSOME 16, WHOLE GENOME SHOTGUN SEQUENCE"/>
    <property type="match status" value="1"/>
</dbReference>
<gene>
    <name evidence="2" type="ORF">BN980_GECA13s02408g</name>
</gene>
<reference evidence="2" key="1">
    <citation type="submission" date="2014-03" db="EMBL/GenBank/DDBJ databases">
        <authorList>
            <person name="Casaregola S."/>
        </authorList>
    </citation>
    <scope>NUCLEOTIDE SEQUENCE [LARGE SCALE GENOMIC DNA]</scope>
    <source>
        <strain evidence="2">CLIB 918</strain>
    </source>
</reference>
<dbReference type="GO" id="GO:0005737">
    <property type="term" value="C:cytoplasm"/>
    <property type="evidence" value="ECO:0007669"/>
    <property type="project" value="TreeGrafter"/>
</dbReference>
<dbReference type="PANTHER" id="PTHR28075:SF1">
    <property type="entry name" value="DUF1748-DOMAIN-CONTAINING PROTEIN"/>
    <property type="match status" value="1"/>
</dbReference>
<accession>A0A0J9XEU7</accession>
<evidence type="ECO:0008006" key="4">
    <source>
        <dbReference type="Google" id="ProtNLM"/>
    </source>
</evidence>
<evidence type="ECO:0000313" key="2">
    <source>
        <dbReference type="EMBL" id="CDO56059.1"/>
    </source>
</evidence>
<protein>
    <recommendedName>
        <fullName evidence="4">DUF1748-domain-containing protein</fullName>
    </recommendedName>
</protein>
<dbReference type="AlphaFoldDB" id="A0A0J9XEU7"/>
<keyword evidence="3" id="KW-1185">Reference proteome</keyword>